<name>A0A9N8HRH5_9STRA</name>
<evidence type="ECO:0000313" key="1">
    <source>
        <dbReference type="EMBL" id="CAB9524693.1"/>
    </source>
</evidence>
<dbReference type="AlphaFoldDB" id="A0A9N8HRH5"/>
<keyword evidence="2" id="KW-1185">Reference proteome</keyword>
<dbReference type="PANTHER" id="PTHR31362:SF0">
    <property type="entry name" value="EXOSTOSIN DOMAIN-CONTAINING PROTEIN-RELATED"/>
    <property type="match status" value="1"/>
</dbReference>
<dbReference type="Pfam" id="PF03385">
    <property type="entry name" value="STELLO"/>
    <property type="match status" value="1"/>
</dbReference>
<reference evidence="1" key="1">
    <citation type="submission" date="2020-06" db="EMBL/GenBank/DDBJ databases">
        <authorList>
            <consortium name="Plant Systems Biology data submission"/>
        </authorList>
    </citation>
    <scope>NUCLEOTIDE SEQUENCE</scope>
    <source>
        <strain evidence="1">D6</strain>
    </source>
</reference>
<dbReference type="OrthoDB" id="441541at2759"/>
<accession>A0A9N8HRH5</accession>
<dbReference type="Proteomes" id="UP001153069">
    <property type="component" value="Unassembled WGS sequence"/>
</dbReference>
<protein>
    <submittedName>
        <fullName evidence="1">Uncharacterized protein</fullName>
    </submittedName>
</protein>
<comment type="caution">
    <text evidence="1">The sequence shown here is derived from an EMBL/GenBank/DDBJ whole genome shotgun (WGS) entry which is preliminary data.</text>
</comment>
<sequence>MTSAVIENPVSNDYSRETHAQATLHFPVAFWGLYLPITVNGRVSDIWRSYIVQRLLRELEAPARVLYSPPMVTQFCNAHDYAGDFVAEQHLYLRTEALLEFLDSWRSSTEGSAGDSLQARIEDLWIELYKRQYIEMADVKAVQEWLTALQQGGYKFPAIQDKVINPSTGGVEDRRECARKRLTNWDEPKPTMMGGSNFGALTFDRPSGMSIARLLAEYEVVNPFPHSVDLVCRAGAKHGPWELAVMVKSLELYWPRCAGRVVIVLDVGDEEFARQNIPSWVEVMYSTFEYGMPGRLGNQLFNMYTEQQGSSEYVAIMDTDTAFHTPITPDMLFNLEKEGAPPYIMAETTYQKGMWSKGDEWMFHGDSDDWNFMIKLPTVWPRAMFPQYRADVEAMHGNKKETTALWKDMWEADRIWWKMSQFCLLGNWMVRHWKGSSFDLRNETDIPAMRYGVHLPYYRGLNFGTKKGFENPEQFQKTGREQILRGVCELFCHETPRKDGSPPAAGLADGNLPKLRECGAKCPNPIQQPNDMYFKYEKIVYGTPEMCLAILANHFQPFKVVMGSVISNATTTTTPPTNFLTCIRFSHACFIILGFKCYCGIVVSLTCVADWFLALYGRIQTTMRTDATVQNRRQKPRDLWVRFGRYVVGPEFQLLRDSTVIVAG</sequence>
<dbReference type="PANTHER" id="PTHR31362">
    <property type="entry name" value="GLYCOSYLTRANSFERASE STELLO1-RELATED"/>
    <property type="match status" value="1"/>
</dbReference>
<proteinExistence type="predicted"/>
<dbReference type="InterPro" id="IPR005049">
    <property type="entry name" value="STL-like"/>
</dbReference>
<organism evidence="1 2">
    <name type="scientific">Seminavis robusta</name>
    <dbReference type="NCBI Taxonomy" id="568900"/>
    <lineage>
        <taxon>Eukaryota</taxon>
        <taxon>Sar</taxon>
        <taxon>Stramenopiles</taxon>
        <taxon>Ochrophyta</taxon>
        <taxon>Bacillariophyta</taxon>
        <taxon>Bacillariophyceae</taxon>
        <taxon>Bacillariophycidae</taxon>
        <taxon>Naviculales</taxon>
        <taxon>Naviculaceae</taxon>
        <taxon>Seminavis</taxon>
    </lineage>
</organism>
<evidence type="ECO:0000313" key="2">
    <source>
        <dbReference type="Proteomes" id="UP001153069"/>
    </source>
</evidence>
<gene>
    <name evidence="1" type="ORF">SEMRO_1570_G283200.1</name>
</gene>
<dbReference type="EMBL" id="CAICTM010001568">
    <property type="protein sequence ID" value="CAB9524693.1"/>
    <property type="molecule type" value="Genomic_DNA"/>
</dbReference>